<name>A0A9X1HQN4_9BACT</name>
<evidence type="ECO:0008006" key="6">
    <source>
        <dbReference type="Google" id="ProtNLM"/>
    </source>
</evidence>
<evidence type="ECO:0000313" key="5">
    <source>
        <dbReference type="Proteomes" id="UP001139409"/>
    </source>
</evidence>
<keyword evidence="1" id="KW-0472">Membrane</keyword>
<feature type="transmembrane region" description="Helical" evidence="1">
    <location>
        <begin position="119"/>
        <end position="138"/>
    </location>
</feature>
<sequence>MEYVNIFRSMADFGLVVLIWLVQMIIYPGFNVIDPASFDNWHRKYMVLITFVVAPLMFAQVFLTGIQLWMNLTIINIASMGLIISVWLHTFFKAVPLHNSLAREGNQAPIVDELVKANWYRTIIWSLIWLFGLAAWLFT</sequence>
<organism evidence="2 5">
    <name type="scientific">Fulvivirga sedimenti</name>
    <dbReference type="NCBI Taxonomy" id="2879465"/>
    <lineage>
        <taxon>Bacteria</taxon>
        <taxon>Pseudomonadati</taxon>
        <taxon>Bacteroidota</taxon>
        <taxon>Cytophagia</taxon>
        <taxon>Cytophagales</taxon>
        <taxon>Fulvivirgaceae</taxon>
        <taxon>Fulvivirga</taxon>
    </lineage>
</organism>
<evidence type="ECO:0000313" key="4">
    <source>
        <dbReference type="EMBL" id="MCA6076869.1"/>
    </source>
</evidence>
<proteinExistence type="predicted"/>
<gene>
    <name evidence="2" type="ORF">LDX50_06770</name>
    <name evidence="3" type="ORF">LDX50_12740</name>
    <name evidence="4" type="ORF">LDX50_18460</name>
</gene>
<accession>A0A9X1HQN4</accession>
<keyword evidence="1" id="KW-1133">Transmembrane helix</keyword>
<keyword evidence="1" id="KW-0812">Transmembrane</keyword>
<evidence type="ECO:0000256" key="1">
    <source>
        <dbReference type="SAM" id="Phobius"/>
    </source>
</evidence>
<dbReference type="EMBL" id="JAIXNE010000004">
    <property type="protein sequence ID" value="MCA6076869.1"/>
    <property type="molecule type" value="Genomic_DNA"/>
</dbReference>
<dbReference type="Proteomes" id="UP001139409">
    <property type="component" value="Unassembled WGS sequence"/>
</dbReference>
<dbReference type="EMBL" id="JAIXNE010000003">
    <property type="protein sequence ID" value="MCA6075741.1"/>
    <property type="molecule type" value="Genomic_DNA"/>
</dbReference>
<feature type="transmembrane region" description="Helical" evidence="1">
    <location>
        <begin position="12"/>
        <end position="33"/>
    </location>
</feature>
<dbReference type="EMBL" id="JAIXNE010000002">
    <property type="protein sequence ID" value="MCA6074564.1"/>
    <property type="molecule type" value="Genomic_DNA"/>
</dbReference>
<feature type="transmembrane region" description="Helical" evidence="1">
    <location>
        <begin position="73"/>
        <end position="92"/>
    </location>
</feature>
<dbReference type="RefSeq" id="WP_225697678.1">
    <property type="nucleotide sequence ID" value="NZ_JAIXNE010000002.1"/>
</dbReference>
<comment type="caution">
    <text evidence="2">The sequence shown here is derived from an EMBL/GenBank/DDBJ whole genome shotgun (WGS) entry which is preliminary data.</text>
</comment>
<reference evidence="2" key="1">
    <citation type="submission" date="2021-09" db="EMBL/GenBank/DDBJ databases">
        <title>Fulvivirga sp. isolated from coastal sediment.</title>
        <authorList>
            <person name="Yu H."/>
        </authorList>
    </citation>
    <scope>NUCLEOTIDE SEQUENCE</scope>
    <source>
        <strain evidence="2">1062</strain>
    </source>
</reference>
<dbReference type="AlphaFoldDB" id="A0A9X1HQN4"/>
<feature type="transmembrane region" description="Helical" evidence="1">
    <location>
        <begin position="45"/>
        <end position="66"/>
    </location>
</feature>
<evidence type="ECO:0000313" key="3">
    <source>
        <dbReference type="EMBL" id="MCA6075741.1"/>
    </source>
</evidence>
<evidence type="ECO:0000313" key="2">
    <source>
        <dbReference type="EMBL" id="MCA6074564.1"/>
    </source>
</evidence>
<keyword evidence="5" id="KW-1185">Reference proteome</keyword>
<protein>
    <recommendedName>
        <fullName evidence="6">DUF1772 domain-containing protein</fullName>
    </recommendedName>
</protein>